<dbReference type="AlphaFoldDB" id="A0A0P5M0T4"/>
<reference evidence="9 10" key="1">
    <citation type="submission" date="2016-03" db="EMBL/GenBank/DDBJ databases">
        <title>EvidentialGene: Evidence-directed Construction of Genes on Genomes.</title>
        <authorList>
            <person name="Gilbert D.G."/>
            <person name="Choi J.-H."/>
            <person name="Mockaitis K."/>
            <person name="Colbourne J."/>
            <person name="Pfrender M."/>
        </authorList>
    </citation>
    <scope>NUCLEOTIDE SEQUENCE [LARGE SCALE GENOMIC DNA]</scope>
    <source>
        <strain evidence="9 10">Xinb3</strain>
        <tissue evidence="9">Complete organism</tissue>
    </source>
</reference>
<dbReference type="Proteomes" id="UP000076858">
    <property type="component" value="Unassembled WGS sequence"/>
</dbReference>
<dbReference type="InterPro" id="IPR000276">
    <property type="entry name" value="GPCR_Rhodpsn"/>
</dbReference>
<dbReference type="Gene3D" id="1.20.1070.10">
    <property type="entry name" value="Rhodopsin 7-helix transmembrane proteins"/>
    <property type="match status" value="1"/>
</dbReference>
<gene>
    <name evidence="9" type="ORF">APZ42_012393</name>
</gene>
<dbReference type="SUPFAM" id="SSF81321">
    <property type="entry name" value="Family A G protein-coupled receptor-like"/>
    <property type="match status" value="1"/>
</dbReference>
<evidence type="ECO:0000256" key="6">
    <source>
        <dbReference type="ARBA" id="ARBA00023136"/>
    </source>
</evidence>
<evidence type="ECO:0000313" key="10">
    <source>
        <dbReference type="Proteomes" id="UP000076858"/>
    </source>
</evidence>
<dbReference type="GO" id="GO:0008188">
    <property type="term" value="F:neuropeptide receptor activity"/>
    <property type="evidence" value="ECO:0007669"/>
    <property type="project" value="TreeGrafter"/>
</dbReference>
<keyword evidence="8" id="KW-0807">Transducer</keyword>
<comment type="similarity">
    <text evidence="2">Belongs to the G-protein coupled receptor 1 family.</text>
</comment>
<comment type="caution">
    <text evidence="9">The sequence shown here is derived from an EMBL/GenBank/DDBJ whole genome shotgun (WGS) entry which is preliminary data.</text>
</comment>
<evidence type="ECO:0000256" key="7">
    <source>
        <dbReference type="ARBA" id="ARBA00023170"/>
    </source>
</evidence>
<dbReference type="Pfam" id="PF00001">
    <property type="entry name" value="7tm_1"/>
    <property type="match status" value="1"/>
</dbReference>
<keyword evidence="5" id="KW-0297">G-protein coupled receptor</keyword>
<dbReference type="GO" id="GO:0005886">
    <property type="term" value="C:plasma membrane"/>
    <property type="evidence" value="ECO:0007669"/>
    <property type="project" value="TreeGrafter"/>
</dbReference>
<sequence length="338" mass="37452">MANQSVVTSLFHLSNSSVFHSNNATDFDATDHDDVIKNIRMVFTMFGVVLGLVAIALNAAIIIALAVKNVPTPFSLQTLHLMASLAAADLLLLMFGLPYDLVAANDGYWLEGPIGCQMSAYLPEASRFAWVGTVLLAMPLRWPSMMKMRKWATVWALLVWTLSLSAVIPFALHVDCLGLAQTSGDYPTKPEGTEENDPCFCVFTVSQSEVVRMFGSSLLAFSLLPVIAIAMISLKTGTYEGQSPDMDKWNTSPRRLAIMLLAFMACTLPRYVHIVVNYSEHAPTMDGHYGLALSIMEILCCSLFYCSTLIHLVVSPHPRALLRHFCRHRQRQNYVTEN</sequence>
<keyword evidence="3" id="KW-0812">Transmembrane</keyword>
<accession>A0A0P5M0T4</accession>
<protein>
    <submittedName>
        <fullName evidence="9">Uncharacterized protein</fullName>
    </submittedName>
</protein>
<organism evidence="9 10">
    <name type="scientific">Daphnia magna</name>
    <dbReference type="NCBI Taxonomy" id="35525"/>
    <lineage>
        <taxon>Eukaryota</taxon>
        <taxon>Metazoa</taxon>
        <taxon>Ecdysozoa</taxon>
        <taxon>Arthropoda</taxon>
        <taxon>Crustacea</taxon>
        <taxon>Branchiopoda</taxon>
        <taxon>Diplostraca</taxon>
        <taxon>Cladocera</taxon>
        <taxon>Anomopoda</taxon>
        <taxon>Daphniidae</taxon>
        <taxon>Daphnia</taxon>
    </lineage>
</organism>
<evidence type="ECO:0000313" key="9">
    <source>
        <dbReference type="EMBL" id="KZS20727.1"/>
    </source>
</evidence>
<evidence type="ECO:0000256" key="8">
    <source>
        <dbReference type="ARBA" id="ARBA00023224"/>
    </source>
</evidence>
<dbReference type="PANTHER" id="PTHR24243">
    <property type="entry name" value="G-PROTEIN COUPLED RECEPTOR"/>
    <property type="match status" value="1"/>
</dbReference>
<dbReference type="PRINTS" id="PR00237">
    <property type="entry name" value="GPCRRHODOPSN"/>
</dbReference>
<evidence type="ECO:0000256" key="4">
    <source>
        <dbReference type="ARBA" id="ARBA00022989"/>
    </source>
</evidence>
<keyword evidence="6" id="KW-0472">Membrane</keyword>
<evidence type="ECO:0000256" key="1">
    <source>
        <dbReference type="ARBA" id="ARBA00004141"/>
    </source>
</evidence>
<name>A0A0P5M0T4_9CRUS</name>
<evidence type="ECO:0000256" key="2">
    <source>
        <dbReference type="ARBA" id="ARBA00010663"/>
    </source>
</evidence>
<keyword evidence="10" id="KW-1185">Reference proteome</keyword>
<evidence type="ECO:0000256" key="5">
    <source>
        <dbReference type="ARBA" id="ARBA00023040"/>
    </source>
</evidence>
<proteinExistence type="inferred from homology"/>
<dbReference type="EMBL" id="LRGB01000115">
    <property type="protein sequence ID" value="KZS20727.1"/>
    <property type="molecule type" value="Genomic_DNA"/>
</dbReference>
<dbReference type="InterPro" id="IPR017452">
    <property type="entry name" value="GPCR_Rhodpsn_7TM"/>
</dbReference>
<keyword evidence="4" id="KW-1133">Transmembrane helix</keyword>
<dbReference type="PROSITE" id="PS50262">
    <property type="entry name" value="G_PROTEIN_RECEP_F1_2"/>
    <property type="match status" value="1"/>
</dbReference>
<dbReference type="OrthoDB" id="6349248at2759"/>
<keyword evidence="7" id="KW-0675">Receptor</keyword>
<evidence type="ECO:0000256" key="3">
    <source>
        <dbReference type="ARBA" id="ARBA00022692"/>
    </source>
</evidence>
<dbReference type="PANTHER" id="PTHR24243:SF208">
    <property type="entry name" value="PYROKININ-1 RECEPTOR"/>
    <property type="match status" value="1"/>
</dbReference>
<comment type="subcellular location">
    <subcellularLocation>
        <location evidence="1">Membrane</location>
        <topology evidence="1">Multi-pass membrane protein</topology>
    </subcellularLocation>
</comment>